<organism evidence="4 5">
    <name type="scientific">Entamoeba invadens IP1</name>
    <dbReference type="NCBI Taxonomy" id="370355"/>
    <lineage>
        <taxon>Eukaryota</taxon>
        <taxon>Amoebozoa</taxon>
        <taxon>Evosea</taxon>
        <taxon>Archamoebae</taxon>
        <taxon>Mastigamoebida</taxon>
        <taxon>Entamoebidae</taxon>
        <taxon>Entamoeba</taxon>
    </lineage>
</organism>
<evidence type="ECO:0000256" key="1">
    <source>
        <dbReference type="SAM" id="Coils"/>
    </source>
</evidence>
<evidence type="ECO:0000259" key="3">
    <source>
        <dbReference type="PROSITE" id="PS50021"/>
    </source>
</evidence>
<protein>
    <submittedName>
        <fullName evidence="4">Sarcolemmal membrane-associated protein, putative</fullName>
    </submittedName>
</protein>
<feature type="compositionally biased region" description="Basic and acidic residues" evidence="2">
    <location>
        <begin position="450"/>
        <end position="484"/>
    </location>
</feature>
<accession>A0A0A1U488</accession>
<feature type="coiled-coil region" evidence="1">
    <location>
        <begin position="720"/>
        <end position="796"/>
    </location>
</feature>
<dbReference type="GeneID" id="14888005"/>
<name>A0A0A1U488_ENTIV</name>
<evidence type="ECO:0000313" key="4">
    <source>
        <dbReference type="EMBL" id="ELP89037.1"/>
    </source>
</evidence>
<dbReference type="RefSeq" id="XP_004255808.1">
    <property type="nucleotide sequence ID" value="XM_004255760.1"/>
</dbReference>
<evidence type="ECO:0000256" key="2">
    <source>
        <dbReference type="SAM" id="MobiDB-lite"/>
    </source>
</evidence>
<feature type="domain" description="Calponin-homology (CH)" evidence="3">
    <location>
        <begin position="8"/>
        <end position="113"/>
    </location>
</feature>
<dbReference type="Gene3D" id="1.10.418.10">
    <property type="entry name" value="Calponin-like domain"/>
    <property type="match status" value="2"/>
</dbReference>
<proteinExistence type="predicted"/>
<keyword evidence="1" id="KW-0175">Coiled coil</keyword>
<dbReference type="InterPro" id="IPR001715">
    <property type="entry name" value="CH_dom"/>
</dbReference>
<dbReference type="InterPro" id="IPR036872">
    <property type="entry name" value="CH_dom_sf"/>
</dbReference>
<evidence type="ECO:0000313" key="5">
    <source>
        <dbReference type="Proteomes" id="UP000014680"/>
    </source>
</evidence>
<dbReference type="OrthoDB" id="30551at2759"/>
<dbReference type="Pfam" id="PF00307">
    <property type="entry name" value="CH"/>
    <property type="match status" value="2"/>
</dbReference>
<dbReference type="PROSITE" id="PS50021">
    <property type="entry name" value="CH"/>
    <property type="match status" value="2"/>
</dbReference>
<dbReference type="Proteomes" id="UP000014680">
    <property type="component" value="Unassembled WGS sequence"/>
</dbReference>
<dbReference type="AlphaFoldDB" id="A0A0A1U488"/>
<reference evidence="4 5" key="1">
    <citation type="submission" date="2012-10" db="EMBL/GenBank/DDBJ databases">
        <authorList>
            <person name="Zafar N."/>
            <person name="Inman J."/>
            <person name="Hall N."/>
            <person name="Lorenzi H."/>
            <person name="Caler E."/>
        </authorList>
    </citation>
    <scope>NUCLEOTIDE SEQUENCE [LARGE SCALE GENOMIC DNA]</scope>
    <source>
        <strain evidence="4 5">IP1</strain>
    </source>
</reference>
<dbReference type="SUPFAM" id="SSF47576">
    <property type="entry name" value="Calponin-homology domain, CH-domain"/>
    <property type="match status" value="1"/>
</dbReference>
<sequence length="813" mass="94996">MSKSKTSDIQQQRAYTEIINFTINYEKPIVTDLTKDLQDGVILSRYLEIESCKKIEGIIKTPLTQQDREKNMNTIVDFLKGEKIKVTTSVEEVLRGEFKPTITLLFYIMYRYRLNDVPVRIIDFSRWFRFVLKITNPLFDLKSEFGDGTLFARFINSFRANAITANMFTKDKVKNCNTCLNIAKELLNIPPLLIPQYVSDIDDNTLVLYLSYFVTKETRFGSQDMKVVEKIHAGRREAIKQKRKDLQMLLNSELEVVTALCDKNTDMSIADKVKKIKTNAENMEEGLEMVDVSDDVYDETPNDAVIQELKMTREKVANLKIEALGLVKEEIKSPEPQNLGATEENEKLRNEVKIRSTKIEELEKAVELMKEKKESAEKAEREMRVKLQGENTLMGIIQEFERSVKDLNMRIKEKNDAIDQMETTIDDMKEDGEVKEQMMKDLKNELLEMTEKEKKMKEITEKEMKSQNEKTENDKQQEESDKSKIKQLQNEIETIKKSAEDNLKKVMQNVNLERESWTKEKAEFIIKVNTFEEEKAQNKNIEEKNLKTIEELTKKFEQLEIEKKVVEQNEEHIKQDYEKFKNGSNKKIQEIEEENMRMKDEAKHHQILQSQMEVMKMKESGESELEKVLQNEKATNIHLQGELENMKKEVEFFKTSTNELKKDNAEIIANKNQLLSEIEDIKKRNESLEKEGKNQKFVCEKLTKEIEISKTQSVKDSIERDTLTTKIKEALAQVEIEQAKTSEAIKQLTESQKMCSLINDQLLSERKKNDELRVLKEECESMKKKREDEIDTLGNEVKEKTISLKELSVEQKS</sequence>
<dbReference type="SMART" id="SM00033">
    <property type="entry name" value="CH"/>
    <property type="match status" value="2"/>
</dbReference>
<dbReference type="EMBL" id="KB206683">
    <property type="protein sequence ID" value="ELP89037.1"/>
    <property type="molecule type" value="Genomic_DNA"/>
</dbReference>
<gene>
    <name evidence="4" type="ORF">EIN_164370</name>
</gene>
<keyword evidence="5" id="KW-1185">Reference proteome</keyword>
<feature type="domain" description="Calponin-homology (CH)" evidence="3">
    <location>
        <begin position="118"/>
        <end position="221"/>
    </location>
</feature>
<feature type="region of interest" description="Disordered" evidence="2">
    <location>
        <begin position="450"/>
        <end position="487"/>
    </location>
</feature>
<dbReference type="KEGG" id="eiv:EIN_164370"/>
<dbReference type="VEuPathDB" id="AmoebaDB:EIN_164370"/>